<evidence type="ECO:0008006" key="3">
    <source>
        <dbReference type="Google" id="ProtNLM"/>
    </source>
</evidence>
<keyword evidence="2" id="KW-1185">Reference proteome</keyword>
<dbReference type="Proteomes" id="UP001595872">
    <property type="component" value="Unassembled WGS sequence"/>
</dbReference>
<reference evidence="2" key="1">
    <citation type="journal article" date="2019" name="Int. J. Syst. Evol. Microbiol.">
        <title>The Global Catalogue of Microorganisms (GCM) 10K type strain sequencing project: providing services to taxonomists for standard genome sequencing and annotation.</title>
        <authorList>
            <consortium name="The Broad Institute Genomics Platform"/>
            <consortium name="The Broad Institute Genome Sequencing Center for Infectious Disease"/>
            <person name="Wu L."/>
            <person name="Ma J."/>
        </authorList>
    </citation>
    <scope>NUCLEOTIDE SEQUENCE [LARGE SCALE GENOMIC DNA]</scope>
    <source>
        <strain evidence="2">KLKA75</strain>
    </source>
</reference>
<dbReference type="RefSeq" id="WP_378264171.1">
    <property type="nucleotide sequence ID" value="NZ_JBHSIT010000016.1"/>
</dbReference>
<dbReference type="EMBL" id="JBHSIT010000016">
    <property type="protein sequence ID" value="MFC4913344.1"/>
    <property type="molecule type" value="Genomic_DNA"/>
</dbReference>
<sequence>MGQLFAGLVDDAALFPPARESLETALPAYRAAVDDAVIGRFLCPASRVAELRTQLLAEDLLDLVVIADTGVDGLPKALEDVASEPRVRLRGIEIALPEDADQARAATVTIASLPTEVTAFLEVRRAVGWHMVVDGIAAAREAGAQVGAKLRTGGVTADAFPSPEEVAEFVAACAERHVPFKCTAGLHHAVRHTDPETGFVHHGFVNILLAAAHGGSIEDLVMIDPVAVAAQVRALTEDERRTARRLFTAFGSCDIDSPRSDLADLDLL</sequence>
<proteinExistence type="predicted"/>
<gene>
    <name evidence="1" type="ORF">ACFPCY_39015</name>
</gene>
<evidence type="ECO:0000313" key="2">
    <source>
        <dbReference type="Proteomes" id="UP001595872"/>
    </source>
</evidence>
<comment type="caution">
    <text evidence="1">The sequence shown here is derived from an EMBL/GenBank/DDBJ whole genome shotgun (WGS) entry which is preliminary data.</text>
</comment>
<organism evidence="1 2">
    <name type="scientific">Actinomadura gamaensis</name>
    <dbReference type="NCBI Taxonomy" id="1763541"/>
    <lineage>
        <taxon>Bacteria</taxon>
        <taxon>Bacillati</taxon>
        <taxon>Actinomycetota</taxon>
        <taxon>Actinomycetes</taxon>
        <taxon>Streptosporangiales</taxon>
        <taxon>Thermomonosporaceae</taxon>
        <taxon>Actinomadura</taxon>
    </lineage>
</organism>
<accession>A0ABV9UB06</accession>
<name>A0ABV9UB06_9ACTN</name>
<protein>
    <recommendedName>
        <fullName evidence="3">HpcH/HpaI aldolase/citrate lyase domain-containing protein</fullName>
    </recommendedName>
</protein>
<evidence type="ECO:0000313" key="1">
    <source>
        <dbReference type="EMBL" id="MFC4913344.1"/>
    </source>
</evidence>